<dbReference type="InterPro" id="IPR009057">
    <property type="entry name" value="Homeodomain-like_sf"/>
</dbReference>
<dbReference type="GO" id="GO:0005634">
    <property type="term" value="C:nucleus"/>
    <property type="evidence" value="ECO:0007669"/>
    <property type="project" value="TreeGrafter"/>
</dbReference>
<dbReference type="PhylomeDB" id="A0A061AKK1"/>
<dbReference type="InterPro" id="IPR004875">
    <property type="entry name" value="DDE_SF_endonuclease_dom"/>
</dbReference>
<organism evidence="3">
    <name type="scientific">Cyberlindnera fabianii</name>
    <name type="common">Yeast</name>
    <name type="synonym">Hansenula fabianii</name>
    <dbReference type="NCBI Taxonomy" id="36022"/>
    <lineage>
        <taxon>Eukaryota</taxon>
        <taxon>Fungi</taxon>
        <taxon>Dikarya</taxon>
        <taxon>Ascomycota</taxon>
        <taxon>Saccharomycotina</taxon>
        <taxon>Saccharomycetes</taxon>
        <taxon>Phaffomycetales</taxon>
        <taxon>Phaffomycetaceae</taxon>
        <taxon>Cyberlindnera</taxon>
    </lineage>
</organism>
<dbReference type="PANTHER" id="PTHR19303">
    <property type="entry name" value="TRANSPOSON"/>
    <property type="match status" value="1"/>
</dbReference>
<dbReference type="InterPro" id="IPR006600">
    <property type="entry name" value="HTH_CenpB_DNA-bd_dom"/>
</dbReference>
<dbReference type="Gene3D" id="1.10.10.60">
    <property type="entry name" value="Homeodomain-like"/>
    <property type="match status" value="2"/>
</dbReference>
<gene>
    <name evidence="3" type="ORF">CYFA0S_01e14510g</name>
</gene>
<dbReference type="SUPFAM" id="SSF46689">
    <property type="entry name" value="Homeodomain-like"/>
    <property type="match status" value="1"/>
</dbReference>
<evidence type="ECO:0000259" key="2">
    <source>
        <dbReference type="PROSITE" id="PS51253"/>
    </source>
</evidence>
<sequence length="637" mass="72766">MGFSIKQKIDVCLMAEANPEMTQTDLAVWAYKRFNTPKPPSQTTISRILARKDELIALKEHEFKLIRRRRSTNPLLRKVLTEWITQCVWSNIPITAPIIISSANNFWKQCPPNMRDGSGEFSFRWCSQFLAKVNINLATIEKDLYSNRLKVWTFEERDELKNLLQGVDPKKIFTLGEIFLSHDLPLDKAFYNDSSDFITCMLCVNADGSEKLDPLIVGRYENYPYFEGRSSAKAANKHGVAYHSNRMKWLTSTMFYDWLSVLDKRLALQDRDIIIVLDDSASHRVVNIKLQRIRLLYTSSNSNFLPTNWGIEGDIRLNYRIKQYEKLLQKQVLMKDKLLTKDEQTFNMCETFDLIKHAWNSVPIERIKSAWKQSGVLPDAVTVNYQRRKMFDDSLEKQLIGLAGQLKVNEAWDVASLLDLTVEQRNNKTFLSNEEIVQSCIVDNYDDFDHSTGQPRRAPFSHTLGQEFQPLKRLGELQRAAGLVLSPDNDMKMDIDGTDDLFDFDNFQLYSDMADFDIDSNTANIITQLQPMSELVPSLYAQGMNVPTGYQSTPTSSVASTGIGFPHMGYPTPTGINTILNQQPVATDPNDKLSVVMNFMNLIQNDPDCAVSDQTIRDITALYNSLIGQIPYTNTPT</sequence>
<protein>
    <submittedName>
        <fullName evidence="3">CYFA0S01e14510g1_1</fullName>
    </submittedName>
</protein>
<keyword evidence="1" id="KW-0238">DNA-binding</keyword>
<name>A0A061AKK1_CYBFA</name>
<dbReference type="SMART" id="SM00674">
    <property type="entry name" value="CENPB"/>
    <property type="match status" value="1"/>
</dbReference>
<dbReference type="PANTHER" id="PTHR19303:SF73">
    <property type="entry name" value="PROTEIN PDC2"/>
    <property type="match status" value="1"/>
</dbReference>
<feature type="domain" description="HTH CENPB-type" evidence="2">
    <location>
        <begin position="64"/>
        <end position="139"/>
    </location>
</feature>
<dbReference type="GO" id="GO:0003677">
    <property type="term" value="F:DNA binding"/>
    <property type="evidence" value="ECO:0007669"/>
    <property type="project" value="UniProtKB-KW"/>
</dbReference>
<reference evidence="3" key="1">
    <citation type="journal article" date="2014" name="Genome Announc.">
        <title>Genome sequence of the yeast Cyberlindnera fabianii (Hansenula fabianii).</title>
        <authorList>
            <person name="Freel K.C."/>
            <person name="Sarilar V."/>
            <person name="Neuveglise C."/>
            <person name="Devillers H."/>
            <person name="Friedrich A."/>
            <person name="Schacherer J."/>
        </authorList>
    </citation>
    <scope>NUCLEOTIDE SEQUENCE</scope>
    <source>
        <strain evidence="3">YJS4271</strain>
    </source>
</reference>
<dbReference type="AlphaFoldDB" id="A0A061AKK1"/>
<dbReference type="InterPro" id="IPR050863">
    <property type="entry name" value="CenT-Element_Derived"/>
</dbReference>
<dbReference type="EMBL" id="LK052886">
    <property type="protein sequence ID" value="CDR37666.1"/>
    <property type="molecule type" value="Genomic_DNA"/>
</dbReference>
<dbReference type="Pfam" id="PF03184">
    <property type="entry name" value="DDE_1"/>
    <property type="match status" value="1"/>
</dbReference>
<dbReference type="Pfam" id="PF03221">
    <property type="entry name" value="HTH_Tnp_Tc5"/>
    <property type="match status" value="1"/>
</dbReference>
<evidence type="ECO:0000256" key="1">
    <source>
        <dbReference type="ARBA" id="ARBA00023125"/>
    </source>
</evidence>
<accession>A0A061AKK1</accession>
<dbReference type="PROSITE" id="PS51253">
    <property type="entry name" value="HTH_CENPB"/>
    <property type="match status" value="1"/>
</dbReference>
<dbReference type="VEuPathDB" id="FungiDB:BON22_0209"/>
<proteinExistence type="predicted"/>
<evidence type="ECO:0000313" key="3">
    <source>
        <dbReference type="EMBL" id="CDR37666.1"/>
    </source>
</evidence>
<dbReference type="OrthoDB" id="125347at2759"/>